<reference evidence="1" key="2">
    <citation type="submission" date="2020-11" db="EMBL/GenBank/DDBJ databases">
        <authorList>
            <person name="McCartney M.A."/>
            <person name="Auch B."/>
            <person name="Kono T."/>
            <person name="Mallez S."/>
            <person name="Becker A."/>
            <person name="Gohl D.M."/>
            <person name="Silverstein K.A.T."/>
            <person name="Koren S."/>
            <person name="Bechman K.B."/>
            <person name="Herman A."/>
            <person name="Abrahante J.E."/>
            <person name="Garbe J."/>
        </authorList>
    </citation>
    <scope>NUCLEOTIDE SEQUENCE</scope>
    <source>
        <strain evidence="1">Duluth1</strain>
        <tissue evidence="1">Whole animal</tissue>
    </source>
</reference>
<accession>A0A9D4HLE5</accession>
<dbReference type="AlphaFoldDB" id="A0A9D4HLE5"/>
<evidence type="ECO:0000313" key="2">
    <source>
        <dbReference type="Proteomes" id="UP000828390"/>
    </source>
</evidence>
<organism evidence="1 2">
    <name type="scientific">Dreissena polymorpha</name>
    <name type="common">Zebra mussel</name>
    <name type="synonym">Mytilus polymorpha</name>
    <dbReference type="NCBI Taxonomy" id="45954"/>
    <lineage>
        <taxon>Eukaryota</taxon>
        <taxon>Metazoa</taxon>
        <taxon>Spiralia</taxon>
        <taxon>Lophotrochozoa</taxon>
        <taxon>Mollusca</taxon>
        <taxon>Bivalvia</taxon>
        <taxon>Autobranchia</taxon>
        <taxon>Heteroconchia</taxon>
        <taxon>Euheterodonta</taxon>
        <taxon>Imparidentia</taxon>
        <taxon>Neoheterodontei</taxon>
        <taxon>Myida</taxon>
        <taxon>Dreissenoidea</taxon>
        <taxon>Dreissenidae</taxon>
        <taxon>Dreissena</taxon>
    </lineage>
</organism>
<evidence type="ECO:0000313" key="1">
    <source>
        <dbReference type="EMBL" id="KAH3723759.1"/>
    </source>
</evidence>
<proteinExistence type="predicted"/>
<name>A0A9D4HLE5_DREPO</name>
<sequence length="95" mass="10715">MVFGREVLLPMAVVIGTPEEDTSSPAVDTESYVQSLKSTIQSAHNIARNNLKKAAVYRKRHYDIKSESRRLEAGQAVWLYDPAKRSRVNTKLTPK</sequence>
<protein>
    <submittedName>
        <fullName evidence="1">Uncharacterized protein</fullName>
    </submittedName>
</protein>
<gene>
    <name evidence="1" type="ORF">DPMN_049553</name>
</gene>
<reference evidence="1" key="1">
    <citation type="journal article" date="2019" name="bioRxiv">
        <title>The Genome of the Zebra Mussel, Dreissena polymorpha: A Resource for Invasive Species Research.</title>
        <authorList>
            <person name="McCartney M.A."/>
            <person name="Auch B."/>
            <person name="Kono T."/>
            <person name="Mallez S."/>
            <person name="Zhang Y."/>
            <person name="Obille A."/>
            <person name="Becker A."/>
            <person name="Abrahante J.E."/>
            <person name="Garbe J."/>
            <person name="Badalamenti J.P."/>
            <person name="Herman A."/>
            <person name="Mangelson H."/>
            <person name="Liachko I."/>
            <person name="Sullivan S."/>
            <person name="Sone E.D."/>
            <person name="Koren S."/>
            <person name="Silverstein K.A.T."/>
            <person name="Beckman K.B."/>
            <person name="Gohl D.M."/>
        </authorList>
    </citation>
    <scope>NUCLEOTIDE SEQUENCE</scope>
    <source>
        <strain evidence="1">Duluth1</strain>
        <tissue evidence="1">Whole animal</tissue>
    </source>
</reference>
<comment type="caution">
    <text evidence="1">The sequence shown here is derived from an EMBL/GenBank/DDBJ whole genome shotgun (WGS) entry which is preliminary data.</text>
</comment>
<keyword evidence="2" id="KW-1185">Reference proteome</keyword>
<dbReference type="Proteomes" id="UP000828390">
    <property type="component" value="Unassembled WGS sequence"/>
</dbReference>
<dbReference type="EMBL" id="JAIWYP010000012">
    <property type="protein sequence ID" value="KAH3723759.1"/>
    <property type="molecule type" value="Genomic_DNA"/>
</dbReference>